<organism evidence="7 8">
    <name type="scientific">Colocasia esculenta</name>
    <name type="common">Wild taro</name>
    <name type="synonym">Arum esculentum</name>
    <dbReference type="NCBI Taxonomy" id="4460"/>
    <lineage>
        <taxon>Eukaryota</taxon>
        <taxon>Viridiplantae</taxon>
        <taxon>Streptophyta</taxon>
        <taxon>Embryophyta</taxon>
        <taxon>Tracheophyta</taxon>
        <taxon>Spermatophyta</taxon>
        <taxon>Magnoliopsida</taxon>
        <taxon>Liliopsida</taxon>
        <taxon>Araceae</taxon>
        <taxon>Aroideae</taxon>
        <taxon>Colocasieae</taxon>
        <taxon>Colocasia</taxon>
    </lineage>
</organism>
<dbReference type="GO" id="GO:0006900">
    <property type="term" value="P:vesicle budding from membrane"/>
    <property type="evidence" value="ECO:0007669"/>
    <property type="project" value="TreeGrafter"/>
</dbReference>
<dbReference type="Gene3D" id="1.10.630.10">
    <property type="entry name" value="Cytochrome P450"/>
    <property type="match status" value="1"/>
</dbReference>
<dbReference type="GO" id="GO:0005506">
    <property type="term" value="F:iron ion binding"/>
    <property type="evidence" value="ECO:0007669"/>
    <property type="project" value="InterPro"/>
</dbReference>
<dbReference type="AlphaFoldDB" id="A0A843XJP7"/>
<evidence type="ECO:0000313" key="8">
    <source>
        <dbReference type="Proteomes" id="UP000652761"/>
    </source>
</evidence>
<feature type="signal peptide" evidence="5">
    <location>
        <begin position="1"/>
        <end position="17"/>
    </location>
</feature>
<evidence type="ECO:0000256" key="3">
    <source>
        <dbReference type="ARBA" id="ARBA00023034"/>
    </source>
</evidence>
<dbReference type="SUPFAM" id="SSF48464">
    <property type="entry name" value="ENTH/VHS domain"/>
    <property type="match status" value="1"/>
</dbReference>
<dbReference type="GO" id="GO:0004497">
    <property type="term" value="F:monooxygenase activity"/>
    <property type="evidence" value="ECO:0007669"/>
    <property type="project" value="InterPro"/>
</dbReference>
<dbReference type="InterPro" id="IPR013809">
    <property type="entry name" value="ENTH"/>
</dbReference>
<evidence type="ECO:0000256" key="4">
    <source>
        <dbReference type="ARBA" id="ARBA00023329"/>
    </source>
</evidence>
<dbReference type="Gene3D" id="1.25.40.90">
    <property type="match status" value="1"/>
</dbReference>
<feature type="non-terminal residue" evidence="7">
    <location>
        <position position="1"/>
    </location>
</feature>
<dbReference type="OrthoDB" id="1630248at2759"/>
<protein>
    <recommendedName>
        <fullName evidence="6">ENTH domain-containing protein</fullName>
    </recommendedName>
</protein>
<dbReference type="PROSITE" id="PS50942">
    <property type="entry name" value="ENTH"/>
    <property type="match status" value="1"/>
</dbReference>
<dbReference type="GO" id="GO:0005794">
    <property type="term" value="C:Golgi apparatus"/>
    <property type="evidence" value="ECO:0007669"/>
    <property type="project" value="UniProtKB-SubCell"/>
</dbReference>
<dbReference type="InterPro" id="IPR008942">
    <property type="entry name" value="ENTH_VHS"/>
</dbReference>
<gene>
    <name evidence="7" type="ORF">Taro_052444</name>
</gene>
<dbReference type="GO" id="GO:0005905">
    <property type="term" value="C:clathrin-coated pit"/>
    <property type="evidence" value="ECO:0007669"/>
    <property type="project" value="TreeGrafter"/>
</dbReference>
<proteinExistence type="predicted"/>
<keyword evidence="4" id="KW-0968">Cytoplasmic vesicle</keyword>
<dbReference type="GO" id="GO:0005545">
    <property type="term" value="F:1-phosphatidylinositol binding"/>
    <property type="evidence" value="ECO:0007669"/>
    <property type="project" value="TreeGrafter"/>
</dbReference>
<keyword evidence="5" id="KW-0732">Signal</keyword>
<comment type="caution">
    <text evidence="7">The sequence shown here is derived from an EMBL/GenBank/DDBJ whole genome shotgun (WGS) entry which is preliminary data.</text>
</comment>
<evidence type="ECO:0000256" key="2">
    <source>
        <dbReference type="ARBA" id="ARBA00004555"/>
    </source>
</evidence>
<dbReference type="GO" id="GO:0032050">
    <property type="term" value="F:clathrin heavy chain binding"/>
    <property type="evidence" value="ECO:0007669"/>
    <property type="project" value="TreeGrafter"/>
</dbReference>
<dbReference type="InterPro" id="IPR036396">
    <property type="entry name" value="Cyt_P450_sf"/>
</dbReference>
<feature type="domain" description="ENTH" evidence="6">
    <location>
        <begin position="1"/>
        <end position="77"/>
    </location>
</feature>
<dbReference type="GO" id="GO:0000149">
    <property type="term" value="F:SNARE binding"/>
    <property type="evidence" value="ECO:0007669"/>
    <property type="project" value="TreeGrafter"/>
</dbReference>
<evidence type="ECO:0000259" key="6">
    <source>
        <dbReference type="PROSITE" id="PS50942"/>
    </source>
</evidence>
<name>A0A843XJP7_COLES</name>
<dbReference type="InterPro" id="IPR045192">
    <property type="entry name" value="AP180-like"/>
</dbReference>
<feature type="chain" id="PRO_5032553440" description="ENTH domain-containing protein" evidence="5">
    <location>
        <begin position="18"/>
        <end position="281"/>
    </location>
</feature>
<dbReference type="Pfam" id="PF07651">
    <property type="entry name" value="ANTH"/>
    <property type="match status" value="1"/>
</dbReference>
<keyword evidence="8" id="KW-1185">Reference proteome</keyword>
<dbReference type="PANTHER" id="PTHR22951:SF12">
    <property type="entry name" value="OS05G0426100 PROTEIN"/>
    <property type="match status" value="1"/>
</dbReference>
<keyword evidence="3" id="KW-0333">Golgi apparatus</keyword>
<dbReference type="GO" id="GO:0030136">
    <property type="term" value="C:clathrin-coated vesicle"/>
    <property type="evidence" value="ECO:0007669"/>
    <property type="project" value="UniProtKB-SubCell"/>
</dbReference>
<dbReference type="Pfam" id="PF00067">
    <property type="entry name" value="p450"/>
    <property type="match status" value="1"/>
</dbReference>
<evidence type="ECO:0000256" key="5">
    <source>
        <dbReference type="SAM" id="SignalP"/>
    </source>
</evidence>
<dbReference type="GO" id="GO:0048268">
    <property type="term" value="P:clathrin coat assembly"/>
    <property type="evidence" value="ECO:0007669"/>
    <property type="project" value="InterPro"/>
</dbReference>
<dbReference type="PANTHER" id="PTHR22951">
    <property type="entry name" value="CLATHRIN ASSEMBLY PROTEIN"/>
    <property type="match status" value="1"/>
</dbReference>
<dbReference type="GO" id="GO:0005546">
    <property type="term" value="F:phosphatidylinositol-4,5-bisphosphate binding"/>
    <property type="evidence" value="ECO:0007669"/>
    <property type="project" value="TreeGrafter"/>
</dbReference>
<dbReference type="GO" id="GO:0072583">
    <property type="term" value="P:clathrin-dependent endocytosis"/>
    <property type="evidence" value="ECO:0007669"/>
    <property type="project" value="InterPro"/>
</dbReference>
<comment type="subcellular location">
    <subcellularLocation>
        <location evidence="1">Cytoplasmic vesicle</location>
        <location evidence="1">Clathrin-coated vesicle</location>
    </subcellularLocation>
    <subcellularLocation>
        <location evidence="2">Golgi apparatus</location>
    </subcellularLocation>
</comment>
<dbReference type="SUPFAM" id="SSF48264">
    <property type="entry name" value="Cytochrome P450"/>
    <property type="match status" value="1"/>
</dbReference>
<dbReference type="GO" id="GO:0020037">
    <property type="term" value="F:heme binding"/>
    <property type="evidence" value="ECO:0007669"/>
    <property type="project" value="InterPro"/>
</dbReference>
<sequence>MVALKALILIHRLLIEGDPAYEQEIYFATRRGTRLLNMADFRDTSRSDSWNFSAFVRTFALYLDEHLEWEPPIVLHSPHCDCLLCFIPGKGDEDRAAKEVKRLLEEKRHAELAARIASWEFTIEQPSYISQLRKGLLSLGPPGKFLYEFFSLVKLGAGAQRAPKIPHARGSVATMGAQAFFIPLYEFFLIYGGIFRLNFGPKSFLIVSDPAIAKHILRENSKAYSKGILSEILEFVMGNGLILADGEIWRIRRRTIVPALHQKVSEYESLPDCSSLPYRKL</sequence>
<dbReference type="InterPro" id="IPR001128">
    <property type="entry name" value="Cyt_P450"/>
</dbReference>
<evidence type="ECO:0000313" key="7">
    <source>
        <dbReference type="EMBL" id="MQM19442.1"/>
    </source>
</evidence>
<reference evidence="7" key="1">
    <citation type="submission" date="2017-07" db="EMBL/GenBank/DDBJ databases">
        <title>Taro Niue Genome Assembly and Annotation.</title>
        <authorList>
            <person name="Atibalentja N."/>
            <person name="Keating K."/>
            <person name="Fields C.J."/>
        </authorList>
    </citation>
    <scope>NUCLEOTIDE SEQUENCE</scope>
    <source>
        <strain evidence="7">Niue_2</strain>
        <tissue evidence="7">Leaf</tissue>
    </source>
</reference>
<dbReference type="EMBL" id="NMUH01008915">
    <property type="protein sequence ID" value="MQM19442.1"/>
    <property type="molecule type" value="Genomic_DNA"/>
</dbReference>
<evidence type="ECO:0000256" key="1">
    <source>
        <dbReference type="ARBA" id="ARBA00004132"/>
    </source>
</evidence>
<dbReference type="Proteomes" id="UP000652761">
    <property type="component" value="Unassembled WGS sequence"/>
</dbReference>
<dbReference type="InterPro" id="IPR011417">
    <property type="entry name" value="ANTH_dom"/>
</dbReference>
<accession>A0A843XJP7</accession>
<dbReference type="GO" id="GO:0016705">
    <property type="term" value="F:oxidoreductase activity, acting on paired donors, with incorporation or reduction of molecular oxygen"/>
    <property type="evidence" value="ECO:0007669"/>
    <property type="project" value="InterPro"/>
</dbReference>